<keyword evidence="4" id="KW-1185">Reference proteome</keyword>
<feature type="transmembrane region" description="Helical" evidence="2">
    <location>
        <begin position="325"/>
        <end position="346"/>
    </location>
</feature>
<dbReference type="AlphaFoldDB" id="A0A8G0LP82"/>
<evidence type="ECO:0000256" key="2">
    <source>
        <dbReference type="SAM" id="Phobius"/>
    </source>
</evidence>
<evidence type="ECO:0000313" key="3">
    <source>
        <dbReference type="EMBL" id="QYT03700.1"/>
    </source>
</evidence>
<feature type="compositionally biased region" description="Basic and acidic residues" evidence="1">
    <location>
        <begin position="557"/>
        <end position="566"/>
    </location>
</feature>
<protein>
    <submittedName>
        <fullName evidence="3">Uncharacterized protein</fullName>
    </submittedName>
</protein>
<proteinExistence type="predicted"/>
<dbReference type="Proteomes" id="UP000826661">
    <property type="component" value="Chromosome VI"/>
</dbReference>
<gene>
    <name evidence="3" type="ORF">H0G86_010646</name>
</gene>
<feature type="transmembrane region" description="Helical" evidence="2">
    <location>
        <begin position="471"/>
        <end position="496"/>
    </location>
</feature>
<name>A0A8G0LP82_9HYPO</name>
<sequence length="578" mass="66098">MEKYDGLVTFFPDSKFLLNQSFRIMNDYNWYDQNNEFMTVQSGLYKLPTTNRIILSTTISSNDYFDSGILPYPSILNLYAGGCKGWNNDTNCTEACGDVKLLFQDWQTRWNCLTLANMAINKPHPHHFNDTNTIGDTAKALDHLAVANLTDFDAVGVMKKFHNCAIDNWPEKVPFKDFETVTNSSNPPDVRHWGNFISRVCDFKSVLKDDTDLAGPGVIVSYVTLILLVLYAWLCIRILHVARSIDSLARLTIYGGKVYFSITFQRSRLAMRLKHSTSMFVIEMQEAQCFFILAIQIGLSYANLRPTEDFGTHDWRDVLRSRITMNHLTVIAALTLLLNQVTLHQLRLDSVYILSLCTMVFIMSYVASVASILKDMDIDTIYRMSVPTADERCGGFASLADLCDGQYFIAPQYGFFRARYLMNMCSAALCLLWYRKLWKEAAGTLWLRHYAEKISGKESLMLLYMIQLGRLFTDTFLFAFEIIVVLHTGGTHVFFIQFWNNTRSSDQTSKWPIGQVISALVWAPVVSKYVYLLIFGVERAFSIRISQAFAVVRKPRQPSDQEHQTDEFDSLMPEATHA</sequence>
<dbReference type="EMBL" id="CP075869">
    <property type="protein sequence ID" value="QYT03700.1"/>
    <property type="molecule type" value="Genomic_DNA"/>
</dbReference>
<keyword evidence="2" id="KW-0812">Transmembrane</keyword>
<evidence type="ECO:0000313" key="4">
    <source>
        <dbReference type="Proteomes" id="UP000826661"/>
    </source>
</evidence>
<feature type="transmembrane region" description="Helical" evidence="2">
    <location>
        <begin position="213"/>
        <end position="236"/>
    </location>
</feature>
<feature type="transmembrane region" description="Helical" evidence="2">
    <location>
        <begin position="516"/>
        <end position="537"/>
    </location>
</feature>
<evidence type="ECO:0000256" key="1">
    <source>
        <dbReference type="SAM" id="MobiDB-lite"/>
    </source>
</evidence>
<feature type="transmembrane region" description="Helical" evidence="2">
    <location>
        <begin position="352"/>
        <end position="373"/>
    </location>
</feature>
<reference evidence="3 4" key="1">
    <citation type="journal article" date="2021" name="BMC Genomics">
        <title>Telomere-to-telomere genome assembly of asparaginase-producing Trichoderma simmonsii.</title>
        <authorList>
            <person name="Chung D."/>
            <person name="Kwon Y.M."/>
            <person name="Yang Y."/>
        </authorList>
    </citation>
    <scope>NUCLEOTIDE SEQUENCE [LARGE SCALE GENOMIC DNA]</scope>
    <source>
        <strain evidence="3 4">GH-Sj1</strain>
    </source>
</reference>
<organism evidence="3 4">
    <name type="scientific">Trichoderma simmonsii</name>
    <dbReference type="NCBI Taxonomy" id="1491479"/>
    <lineage>
        <taxon>Eukaryota</taxon>
        <taxon>Fungi</taxon>
        <taxon>Dikarya</taxon>
        <taxon>Ascomycota</taxon>
        <taxon>Pezizomycotina</taxon>
        <taxon>Sordariomycetes</taxon>
        <taxon>Hypocreomycetidae</taxon>
        <taxon>Hypocreales</taxon>
        <taxon>Hypocreaceae</taxon>
        <taxon>Trichoderma</taxon>
    </lineage>
</organism>
<keyword evidence="2" id="KW-1133">Transmembrane helix</keyword>
<feature type="region of interest" description="Disordered" evidence="1">
    <location>
        <begin position="556"/>
        <end position="578"/>
    </location>
</feature>
<accession>A0A8G0LP82</accession>
<keyword evidence="2" id="KW-0472">Membrane</keyword>